<comment type="subcellular location">
    <subcellularLocation>
        <location evidence="3">Cell membrane</location>
        <topology evidence="3">Peripheral membrane protein</topology>
        <orientation evidence="3">Cytoplasmic side</orientation>
    </subcellularLocation>
</comment>
<evidence type="ECO:0000256" key="6">
    <source>
        <dbReference type="SAM" id="MobiDB-lite"/>
    </source>
</evidence>
<feature type="region of interest" description="Disordered" evidence="6">
    <location>
        <begin position="187"/>
        <end position="209"/>
    </location>
</feature>
<comment type="similarity">
    <text evidence="1 3 4">Belongs to the complex I 30 kDa subunit family.</text>
</comment>
<comment type="subunit">
    <text evidence="3">NDH-1 is composed of 14 different subunits. Subunits NuoB, C, D, E, F, and G constitute the peripheral sector of the complex.</text>
</comment>
<comment type="catalytic activity">
    <reaction evidence="3 5">
        <text>a quinone + NADH + 5 H(+)(in) = a quinol + NAD(+) + 4 H(+)(out)</text>
        <dbReference type="Rhea" id="RHEA:57888"/>
        <dbReference type="ChEBI" id="CHEBI:15378"/>
        <dbReference type="ChEBI" id="CHEBI:24646"/>
        <dbReference type="ChEBI" id="CHEBI:57540"/>
        <dbReference type="ChEBI" id="CHEBI:57945"/>
        <dbReference type="ChEBI" id="CHEBI:132124"/>
    </reaction>
</comment>
<evidence type="ECO:0000256" key="1">
    <source>
        <dbReference type="ARBA" id="ARBA00007569"/>
    </source>
</evidence>
<keyword evidence="3" id="KW-0472">Membrane</keyword>
<dbReference type="AlphaFoldDB" id="A0A9D1NJE4"/>
<dbReference type="GO" id="GO:0050136">
    <property type="term" value="F:NADH dehydrogenase (quinone) (non-electrogenic) activity"/>
    <property type="evidence" value="ECO:0007669"/>
    <property type="project" value="UniProtKB-UniRule"/>
</dbReference>
<reference evidence="8" key="1">
    <citation type="submission" date="2020-10" db="EMBL/GenBank/DDBJ databases">
        <authorList>
            <person name="Gilroy R."/>
        </authorList>
    </citation>
    <scope>NUCLEOTIDE SEQUENCE</scope>
    <source>
        <strain evidence="8">10669</strain>
    </source>
</reference>
<keyword evidence="3" id="KW-1003">Cell membrane</keyword>
<accession>A0A9D1NJE4</accession>
<keyword evidence="2 3" id="KW-0813">Transport</keyword>
<dbReference type="GO" id="GO:0005886">
    <property type="term" value="C:plasma membrane"/>
    <property type="evidence" value="ECO:0007669"/>
    <property type="project" value="UniProtKB-SubCell"/>
</dbReference>
<feature type="domain" description="NADH:ubiquinone oxidoreductase 30kDa subunit" evidence="7">
    <location>
        <begin position="32"/>
        <end position="152"/>
    </location>
</feature>
<gene>
    <name evidence="3" type="primary">nuoC</name>
    <name evidence="8" type="ORF">IAC75_00170</name>
</gene>
<keyword evidence="3 4" id="KW-0520">NAD</keyword>
<dbReference type="InterPro" id="IPR037232">
    <property type="entry name" value="NADH_quin_OxRdtase_su_C/D-like"/>
</dbReference>
<evidence type="ECO:0000256" key="2">
    <source>
        <dbReference type="ARBA" id="ARBA00022448"/>
    </source>
</evidence>
<organism evidence="8 9">
    <name type="scientific">Candidatus Spyradosoma merdigallinarum</name>
    <dbReference type="NCBI Taxonomy" id="2840950"/>
    <lineage>
        <taxon>Bacteria</taxon>
        <taxon>Pseudomonadati</taxon>
        <taxon>Verrucomicrobiota</taxon>
        <taxon>Opitutia</taxon>
        <taxon>Opitutia incertae sedis</taxon>
        <taxon>Candidatus Spyradosoma</taxon>
    </lineage>
</organism>
<dbReference type="PANTHER" id="PTHR10884">
    <property type="entry name" value="NADH DEHYDROGENASE UBIQUINONE IRON-SULFUR PROTEIN 3"/>
    <property type="match status" value="1"/>
</dbReference>
<dbReference type="Pfam" id="PF00329">
    <property type="entry name" value="Complex1_30kDa"/>
    <property type="match status" value="1"/>
</dbReference>
<dbReference type="GO" id="GO:0048038">
    <property type="term" value="F:quinone binding"/>
    <property type="evidence" value="ECO:0007669"/>
    <property type="project" value="UniProtKB-KW"/>
</dbReference>
<evidence type="ECO:0000313" key="8">
    <source>
        <dbReference type="EMBL" id="HIV03558.1"/>
    </source>
</evidence>
<dbReference type="SUPFAM" id="SSF143243">
    <property type="entry name" value="Nqo5-like"/>
    <property type="match status" value="1"/>
</dbReference>
<dbReference type="Gene3D" id="3.30.460.80">
    <property type="entry name" value="NADH:ubiquinone oxidoreductase, 30kDa subunit"/>
    <property type="match status" value="1"/>
</dbReference>
<comment type="function">
    <text evidence="3">NDH-1 shuttles electrons from NADH, via FMN and iron-sulfur (Fe-S) centers, to quinones in the respiratory chain. The immediate electron acceptor for the enzyme in this species is believed to be ubiquinone. Couples the redox reaction to proton translocation (for every two electrons transferred, four hydrogen ions are translocated across the cytoplasmic membrane), and thus conserves the redox energy in a proton gradient.</text>
</comment>
<dbReference type="HAMAP" id="MF_01357">
    <property type="entry name" value="NDH1_NuoC"/>
    <property type="match status" value="1"/>
</dbReference>
<dbReference type="Proteomes" id="UP000886812">
    <property type="component" value="Unassembled WGS sequence"/>
</dbReference>
<sequence>MTEKDLALQSELLEKYPYVSVRPGSADHASFDVPADKALEFAFALRDKEGFAAISDCEGCDWGVDASPRFSAIWHVYSYERHLYVRMNVYAPDNAKPAVPSLCAVWAGCNWHEREAFDLVGIDFTGHPDMRRILMWDEYPYHPLRKDFPLAGVEVPHPDPDTVAQTGVRVLPAPMNGGPFVSAAGKTMRETEPRALDQEWSEGHRKPAA</sequence>
<reference evidence="8" key="2">
    <citation type="journal article" date="2021" name="PeerJ">
        <title>Extensive microbial diversity within the chicken gut microbiome revealed by metagenomics and culture.</title>
        <authorList>
            <person name="Gilroy R."/>
            <person name="Ravi A."/>
            <person name="Getino M."/>
            <person name="Pursley I."/>
            <person name="Horton D.L."/>
            <person name="Alikhan N.F."/>
            <person name="Baker D."/>
            <person name="Gharbi K."/>
            <person name="Hall N."/>
            <person name="Watson M."/>
            <person name="Adriaenssens E.M."/>
            <person name="Foster-Nyarko E."/>
            <person name="Jarju S."/>
            <person name="Secka A."/>
            <person name="Antonio M."/>
            <person name="Oren A."/>
            <person name="Chaudhuri R.R."/>
            <person name="La Ragione R."/>
            <person name="Hildebrand F."/>
            <person name="Pallen M.J."/>
        </authorList>
    </citation>
    <scope>NUCLEOTIDE SEQUENCE</scope>
    <source>
        <strain evidence="8">10669</strain>
    </source>
</reference>
<dbReference type="InterPro" id="IPR020396">
    <property type="entry name" value="NADH_UbQ_OxRdtase_CS"/>
</dbReference>
<evidence type="ECO:0000256" key="5">
    <source>
        <dbReference type="RuleBase" id="RU003582"/>
    </source>
</evidence>
<dbReference type="InterPro" id="IPR010218">
    <property type="entry name" value="NADH_DH_suC"/>
</dbReference>
<dbReference type="PROSITE" id="PS00542">
    <property type="entry name" value="COMPLEX1_30K"/>
    <property type="match status" value="1"/>
</dbReference>
<protein>
    <recommendedName>
        <fullName evidence="3">NADH-quinone oxidoreductase subunit C</fullName>
        <ecNumber evidence="3">7.1.1.-</ecNumber>
    </recommendedName>
    <alternativeName>
        <fullName evidence="3">NADH dehydrogenase I subunit C</fullName>
    </alternativeName>
    <alternativeName>
        <fullName evidence="3">NDH-1 subunit C</fullName>
    </alternativeName>
</protein>
<keyword evidence="3" id="KW-0830">Ubiquinone</keyword>
<keyword evidence="3 4" id="KW-1278">Translocase</keyword>
<evidence type="ECO:0000259" key="7">
    <source>
        <dbReference type="Pfam" id="PF00329"/>
    </source>
</evidence>
<keyword evidence="3 5" id="KW-0874">Quinone</keyword>
<dbReference type="InterPro" id="IPR001268">
    <property type="entry name" value="NADH_UbQ_OxRdtase_30kDa_su"/>
</dbReference>
<evidence type="ECO:0000256" key="3">
    <source>
        <dbReference type="HAMAP-Rule" id="MF_01357"/>
    </source>
</evidence>
<dbReference type="GO" id="GO:0008137">
    <property type="term" value="F:NADH dehydrogenase (ubiquinone) activity"/>
    <property type="evidence" value="ECO:0007669"/>
    <property type="project" value="InterPro"/>
</dbReference>
<name>A0A9D1NJE4_9BACT</name>
<dbReference type="PANTHER" id="PTHR10884:SF14">
    <property type="entry name" value="NADH DEHYDROGENASE [UBIQUINONE] IRON-SULFUR PROTEIN 3, MITOCHONDRIAL"/>
    <property type="match status" value="1"/>
</dbReference>
<evidence type="ECO:0000313" key="9">
    <source>
        <dbReference type="Proteomes" id="UP000886812"/>
    </source>
</evidence>
<dbReference type="EC" id="7.1.1.-" evidence="3"/>
<comment type="caution">
    <text evidence="8">The sequence shown here is derived from an EMBL/GenBank/DDBJ whole genome shotgun (WGS) entry which is preliminary data.</text>
</comment>
<evidence type="ECO:0000256" key="4">
    <source>
        <dbReference type="RuleBase" id="RU003456"/>
    </source>
</evidence>
<dbReference type="EMBL" id="DVOG01000007">
    <property type="protein sequence ID" value="HIV03558.1"/>
    <property type="molecule type" value="Genomic_DNA"/>
</dbReference>
<proteinExistence type="inferred from homology"/>